<feature type="transmembrane region" description="Helical" evidence="5">
    <location>
        <begin position="566"/>
        <end position="583"/>
    </location>
</feature>
<proteinExistence type="predicted"/>
<feature type="transmembrane region" description="Helical" evidence="5">
    <location>
        <begin position="470"/>
        <end position="491"/>
    </location>
</feature>
<feature type="transmembrane region" description="Helical" evidence="5">
    <location>
        <begin position="350"/>
        <end position="369"/>
    </location>
</feature>
<evidence type="ECO:0000256" key="3">
    <source>
        <dbReference type="ARBA" id="ARBA00022989"/>
    </source>
</evidence>
<dbReference type="PANTHER" id="PTHR11132">
    <property type="entry name" value="SOLUTE CARRIER FAMILY 35"/>
    <property type="match status" value="1"/>
</dbReference>
<feature type="domain" description="Sugar phosphate transporter" evidence="6">
    <location>
        <begin position="351"/>
        <end position="465"/>
    </location>
</feature>
<feature type="transmembrane region" description="Helical" evidence="5">
    <location>
        <begin position="381"/>
        <end position="404"/>
    </location>
</feature>
<comment type="subcellular location">
    <subcellularLocation>
        <location evidence="1">Membrane</location>
        <topology evidence="1">Multi-pass membrane protein</topology>
    </subcellularLocation>
</comment>
<gene>
    <name evidence="7" type="ORF">H0E87_022337</name>
</gene>
<dbReference type="InterPro" id="IPR050186">
    <property type="entry name" value="TPT_transporter"/>
</dbReference>
<protein>
    <recommendedName>
        <fullName evidence="6">Sugar phosphate transporter domain-containing protein</fullName>
    </recommendedName>
</protein>
<dbReference type="Pfam" id="PF03151">
    <property type="entry name" value="TPT"/>
    <property type="match status" value="2"/>
</dbReference>
<evidence type="ECO:0000256" key="1">
    <source>
        <dbReference type="ARBA" id="ARBA00004141"/>
    </source>
</evidence>
<organism evidence="7 8">
    <name type="scientific">Populus deltoides</name>
    <name type="common">Eastern poplar</name>
    <name type="synonym">Eastern cottonwood</name>
    <dbReference type="NCBI Taxonomy" id="3696"/>
    <lineage>
        <taxon>Eukaryota</taxon>
        <taxon>Viridiplantae</taxon>
        <taxon>Streptophyta</taxon>
        <taxon>Embryophyta</taxon>
        <taxon>Tracheophyta</taxon>
        <taxon>Spermatophyta</taxon>
        <taxon>Magnoliopsida</taxon>
        <taxon>eudicotyledons</taxon>
        <taxon>Gunneridae</taxon>
        <taxon>Pentapetalae</taxon>
        <taxon>rosids</taxon>
        <taxon>fabids</taxon>
        <taxon>Malpighiales</taxon>
        <taxon>Salicaceae</taxon>
        <taxon>Saliceae</taxon>
        <taxon>Populus</taxon>
    </lineage>
</organism>
<evidence type="ECO:0000313" key="7">
    <source>
        <dbReference type="EMBL" id="KAH8493035.1"/>
    </source>
</evidence>
<evidence type="ECO:0000256" key="4">
    <source>
        <dbReference type="ARBA" id="ARBA00023136"/>
    </source>
</evidence>
<evidence type="ECO:0000313" key="8">
    <source>
        <dbReference type="Proteomes" id="UP000807159"/>
    </source>
</evidence>
<dbReference type="SUPFAM" id="SSF103481">
    <property type="entry name" value="Multidrug resistance efflux transporter EmrE"/>
    <property type="match status" value="1"/>
</dbReference>
<keyword evidence="3 5" id="KW-1133">Transmembrane helix</keyword>
<reference evidence="7" key="1">
    <citation type="journal article" date="2021" name="J. Hered.">
        <title>Genome Assembly of Salicaceae Populus deltoides (Eastern Cottonwood) I-69 Based on Nanopore Sequencing and Hi-C Technologies.</title>
        <authorList>
            <person name="Bai S."/>
            <person name="Wu H."/>
            <person name="Zhang J."/>
            <person name="Pan Z."/>
            <person name="Zhao W."/>
            <person name="Li Z."/>
            <person name="Tong C."/>
        </authorList>
    </citation>
    <scope>NUCLEOTIDE SEQUENCE</scope>
    <source>
        <tissue evidence="7">Leaf</tissue>
    </source>
</reference>
<name>A0A8T2XHK8_POPDE</name>
<feature type="domain" description="Sugar phosphate transporter" evidence="6">
    <location>
        <begin position="466"/>
        <end position="583"/>
    </location>
</feature>
<dbReference type="EMBL" id="JACEGQ020000012">
    <property type="protein sequence ID" value="KAH8493035.1"/>
    <property type="molecule type" value="Genomic_DNA"/>
</dbReference>
<evidence type="ECO:0000256" key="5">
    <source>
        <dbReference type="SAM" id="Phobius"/>
    </source>
</evidence>
<dbReference type="Proteomes" id="UP000807159">
    <property type="component" value="Chromosome 12"/>
</dbReference>
<evidence type="ECO:0000256" key="2">
    <source>
        <dbReference type="ARBA" id="ARBA00022692"/>
    </source>
</evidence>
<dbReference type="AlphaFoldDB" id="A0A8T2XHK8"/>
<keyword evidence="8" id="KW-1185">Reference proteome</keyword>
<evidence type="ECO:0000259" key="6">
    <source>
        <dbReference type="Pfam" id="PF03151"/>
    </source>
</evidence>
<sequence>MAALFEFISARIWASICDVMALRPEFDPFFQHLEFDNVQRANSQMLPKTKKKEKKKKKRMKADAVKGNVHHQQNVNTTTNNVNKNMFGGNNSNPLVPISFGENHILDDVNALPQLQLLGDYPVGCFGVSTNHTSNQQTAIVGQPAKRVNETESISGQKRHQLSSSNNFSQYDACKSGIILNPNHVSIGLKLSCEEDEHNSSVTCTSESNTATLPVTLSLGDDLKAEINLQKGDLDHYIRLQSTAFTPSSASLSPLKPRRLVANPIYSLPSRFDPIRAFSSSSSERHDPDSNNVVFPRRSWSLSSASNSSLSRPWNPLVSERKMERFEVKATAVPESAGEGKEKSSLTKTLELGLLFGLWYLFNIYFNIYNKQVLRVFPNPVTITAAQFTVGTVLIAFMWTFNLYKKPKVSGAQLAAILPLAVVHTLGNLFTNMSLGKVAVSFTHTIKAMEPFFSVVLSAMFLGEESMDNITLFSIITIMSFILLAPVTIFMEGVKFTPAYLQSVGLNVKEVYTRAFLAALCFHAYQQVSYMILQRVSPVTHSVGNCVKRVVVIVSSVLFFKTPVSPINSLGTGIALAGVFLYSRVKSIKPKPKTA</sequence>
<dbReference type="GO" id="GO:0016020">
    <property type="term" value="C:membrane"/>
    <property type="evidence" value="ECO:0007669"/>
    <property type="project" value="UniProtKB-SubCell"/>
</dbReference>
<feature type="transmembrane region" description="Helical" evidence="5">
    <location>
        <begin position="411"/>
        <end position="430"/>
    </location>
</feature>
<dbReference type="InterPro" id="IPR004853">
    <property type="entry name" value="Sugar_P_trans_dom"/>
</dbReference>
<keyword evidence="4 5" id="KW-0472">Membrane</keyword>
<accession>A0A8T2XHK8</accession>
<keyword evidence="2 5" id="KW-0812">Transmembrane</keyword>
<dbReference type="InterPro" id="IPR037185">
    <property type="entry name" value="EmrE-like"/>
</dbReference>
<comment type="caution">
    <text evidence="7">The sequence shown here is derived from an EMBL/GenBank/DDBJ whole genome shotgun (WGS) entry which is preliminary data.</text>
</comment>